<accession>A0A6J5ZN72</accession>
<gene>
    <name evidence="6" type="ORF">UFOPK3522_00916</name>
</gene>
<comment type="cofactor">
    <cofactor evidence="1">
        <name>NADP(+)</name>
        <dbReference type="ChEBI" id="CHEBI:58349"/>
    </cofactor>
</comment>
<evidence type="ECO:0000313" key="6">
    <source>
        <dbReference type="EMBL" id="CAB4344144.1"/>
    </source>
</evidence>
<proteinExistence type="inferred from homology"/>
<evidence type="ECO:0000256" key="2">
    <source>
        <dbReference type="ARBA" id="ARBA00009263"/>
    </source>
</evidence>
<dbReference type="FunFam" id="3.40.50.720:FF:000924">
    <property type="entry name" value="GDP-mannose 4,6 dehydratase"/>
    <property type="match status" value="1"/>
</dbReference>
<dbReference type="CDD" id="cd05260">
    <property type="entry name" value="GDP_MD_SDR_e"/>
    <property type="match status" value="1"/>
</dbReference>
<evidence type="ECO:0000256" key="4">
    <source>
        <dbReference type="ARBA" id="ARBA00023239"/>
    </source>
</evidence>
<dbReference type="EMBL" id="CAESAO010000072">
    <property type="protein sequence ID" value="CAB4344144.1"/>
    <property type="molecule type" value="Genomic_DNA"/>
</dbReference>
<name>A0A6J5ZN72_9ZZZZ</name>
<dbReference type="GO" id="GO:0008446">
    <property type="term" value="F:GDP-mannose 4,6-dehydratase activity"/>
    <property type="evidence" value="ECO:0007669"/>
    <property type="project" value="UniProtKB-EC"/>
</dbReference>
<dbReference type="InterPro" id="IPR036291">
    <property type="entry name" value="NAD(P)-bd_dom_sf"/>
</dbReference>
<dbReference type="Pfam" id="PF16363">
    <property type="entry name" value="GDP_Man_Dehyd"/>
    <property type="match status" value="1"/>
</dbReference>
<comment type="similarity">
    <text evidence="2">Belongs to the NAD(P)-dependent epimerase/dehydratase family. GDP-mannose 4,6-dehydratase subfamily.</text>
</comment>
<dbReference type="AlphaFoldDB" id="A0A6J5ZN72"/>
<dbReference type="PANTHER" id="PTHR43715">
    <property type="entry name" value="GDP-MANNOSE 4,6-DEHYDRATASE"/>
    <property type="match status" value="1"/>
</dbReference>
<dbReference type="InterPro" id="IPR016040">
    <property type="entry name" value="NAD(P)-bd_dom"/>
</dbReference>
<dbReference type="GO" id="GO:0042351">
    <property type="term" value="P:'de novo' GDP-L-fucose biosynthetic process"/>
    <property type="evidence" value="ECO:0007669"/>
    <property type="project" value="TreeGrafter"/>
</dbReference>
<dbReference type="Gene3D" id="3.90.25.10">
    <property type="entry name" value="UDP-galactose 4-epimerase, domain 1"/>
    <property type="match status" value="1"/>
</dbReference>
<dbReference type="Gene3D" id="3.40.50.720">
    <property type="entry name" value="NAD(P)-binding Rossmann-like Domain"/>
    <property type="match status" value="1"/>
</dbReference>
<reference evidence="6" key="1">
    <citation type="submission" date="2020-05" db="EMBL/GenBank/DDBJ databases">
        <authorList>
            <person name="Chiriac C."/>
            <person name="Salcher M."/>
            <person name="Ghai R."/>
            <person name="Kavagutti S V."/>
        </authorList>
    </citation>
    <scope>NUCLEOTIDE SEQUENCE</scope>
</reference>
<protein>
    <recommendedName>
        <fullName evidence="3">GDP-mannose 4,6-dehydratase</fullName>
        <ecNumber evidence="3">4.2.1.47</ecNumber>
    </recommendedName>
</protein>
<dbReference type="EC" id="4.2.1.47" evidence="3"/>
<dbReference type="InterPro" id="IPR006368">
    <property type="entry name" value="GDP_Man_deHydtase"/>
</dbReference>
<evidence type="ECO:0000256" key="1">
    <source>
        <dbReference type="ARBA" id="ARBA00001937"/>
    </source>
</evidence>
<evidence type="ECO:0000256" key="3">
    <source>
        <dbReference type="ARBA" id="ARBA00011989"/>
    </source>
</evidence>
<evidence type="ECO:0000259" key="5">
    <source>
        <dbReference type="Pfam" id="PF16363"/>
    </source>
</evidence>
<organism evidence="6">
    <name type="scientific">freshwater metagenome</name>
    <dbReference type="NCBI Taxonomy" id="449393"/>
    <lineage>
        <taxon>unclassified sequences</taxon>
        <taxon>metagenomes</taxon>
        <taxon>ecological metagenomes</taxon>
    </lineage>
</organism>
<feature type="domain" description="NAD(P)-binding" evidence="5">
    <location>
        <begin position="5"/>
        <end position="311"/>
    </location>
</feature>
<keyword evidence="4" id="KW-0456">Lyase</keyword>
<sequence>MARALITGIAGQDGSYLAERLLADGYEVVGFDRLPSAGEAQNLVAVADQIEYVEGDLLEVGSLRNLIVASGVDEIYHLAAPTFVPDSWDDPSATMAAIVGSTAEILAAALAVAARPKVWVSASAEVFGDTDISPQNEESPMRPRSPYGVAKLAALGLVRTMREHHGLFACAGILFNHESPRRPPHFLPRKVTRGAAAIALGQQDELVLGDLTAERDWSDARDIVSAIVLAMRAEEPSDYVLASGEGRSVGQLVEAAFAAAGIADLSDSSIRVDPAFVRPPEPIAPVGDASRAQRELGWERQISFEQMIGEMVEADLADLRSEG</sequence>
<dbReference type="SUPFAM" id="SSF51735">
    <property type="entry name" value="NAD(P)-binding Rossmann-fold domains"/>
    <property type="match status" value="1"/>
</dbReference>
<dbReference type="PANTHER" id="PTHR43715:SF1">
    <property type="entry name" value="GDP-MANNOSE 4,6 DEHYDRATASE"/>
    <property type="match status" value="1"/>
</dbReference>